<protein>
    <submittedName>
        <fullName evidence="2">Uncharacterized protein</fullName>
    </submittedName>
</protein>
<keyword evidence="3" id="KW-1185">Reference proteome</keyword>
<proteinExistence type="predicted"/>
<reference evidence="2 3" key="1">
    <citation type="submission" date="2024-01" db="EMBL/GenBank/DDBJ databases">
        <title>The genomes of 5 underutilized Papilionoideae crops provide insights into root nodulation and disease resistanc.</title>
        <authorList>
            <person name="Jiang F."/>
        </authorList>
    </citation>
    <scope>NUCLEOTIDE SEQUENCE [LARGE SCALE GENOMIC DNA]</scope>
    <source>
        <strain evidence="2">LVBAO_FW01</strain>
        <tissue evidence="2">Leaves</tissue>
    </source>
</reference>
<feature type="compositionally biased region" description="Basic residues" evidence="1">
    <location>
        <begin position="1"/>
        <end position="10"/>
    </location>
</feature>
<feature type="region of interest" description="Disordered" evidence="1">
    <location>
        <begin position="49"/>
        <end position="80"/>
    </location>
</feature>
<dbReference type="EMBL" id="JAYMYQ010000004">
    <property type="protein sequence ID" value="KAK7340556.1"/>
    <property type="molecule type" value="Genomic_DNA"/>
</dbReference>
<evidence type="ECO:0000256" key="1">
    <source>
        <dbReference type="SAM" id="MobiDB-lite"/>
    </source>
</evidence>
<organism evidence="2 3">
    <name type="scientific">Canavalia gladiata</name>
    <name type="common">Sword bean</name>
    <name type="synonym">Dolichos gladiatus</name>
    <dbReference type="NCBI Taxonomy" id="3824"/>
    <lineage>
        <taxon>Eukaryota</taxon>
        <taxon>Viridiplantae</taxon>
        <taxon>Streptophyta</taxon>
        <taxon>Embryophyta</taxon>
        <taxon>Tracheophyta</taxon>
        <taxon>Spermatophyta</taxon>
        <taxon>Magnoliopsida</taxon>
        <taxon>eudicotyledons</taxon>
        <taxon>Gunneridae</taxon>
        <taxon>Pentapetalae</taxon>
        <taxon>rosids</taxon>
        <taxon>fabids</taxon>
        <taxon>Fabales</taxon>
        <taxon>Fabaceae</taxon>
        <taxon>Papilionoideae</taxon>
        <taxon>50 kb inversion clade</taxon>
        <taxon>NPAAA clade</taxon>
        <taxon>indigoferoid/millettioid clade</taxon>
        <taxon>Phaseoleae</taxon>
        <taxon>Canavalia</taxon>
    </lineage>
</organism>
<evidence type="ECO:0000313" key="2">
    <source>
        <dbReference type="EMBL" id="KAK7340556.1"/>
    </source>
</evidence>
<feature type="region of interest" description="Disordered" evidence="1">
    <location>
        <begin position="1"/>
        <end position="25"/>
    </location>
</feature>
<gene>
    <name evidence="2" type="ORF">VNO77_21262</name>
</gene>
<dbReference type="AlphaFoldDB" id="A0AAN9LRN4"/>
<name>A0AAN9LRN4_CANGL</name>
<sequence>MGPKPRKRFGLGRIGPMESDEYDENDDEYELTLPDGTLDIPNAMLRISVTDYPDPEPNTNPKNGYILSPPSPTPTPPPTA</sequence>
<evidence type="ECO:0000313" key="3">
    <source>
        <dbReference type="Proteomes" id="UP001367508"/>
    </source>
</evidence>
<comment type="caution">
    <text evidence="2">The sequence shown here is derived from an EMBL/GenBank/DDBJ whole genome shotgun (WGS) entry which is preliminary data.</text>
</comment>
<dbReference type="Proteomes" id="UP001367508">
    <property type="component" value="Unassembled WGS sequence"/>
</dbReference>
<accession>A0AAN9LRN4</accession>
<feature type="compositionally biased region" description="Pro residues" evidence="1">
    <location>
        <begin position="69"/>
        <end position="80"/>
    </location>
</feature>